<comment type="caution">
    <text evidence="1">The sequence shown here is derived from an EMBL/GenBank/DDBJ whole genome shotgun (WGS) entry which is preliminary data.</text>
</comment>
<gene>
    <name evidence="1" type="ORF">DPMN_138646</name>
</gene>
<sequence length="142" mass="16015">MSREIIHNKFTLADRPFICEGQLGLPTGTLVVESDFEDEFKVFLTLDNPNNTIGFIFKNETISETCGMYQKLYFAFHKANDSMNLRRFRCSIRPALGLIGSDVKLSDEGVIKVIPSTYVINSIFLPTILKDIGPVMHVSHLT</sequence>
<accession>A0A9D4G4N3</accession>
<dbReference type="Proteomes" id="UP000828390">
    <property type="component" value="Unassembled WGS sequence"/>
</dbReference>
<proteinExistence type="predicted"/>
<evidence type="ECO:0000313" key="1">
    <source>
        <dbReference type="EMBL" id="KAH3810256.1"/>
    </source>
</evidence>
<dbReference type="EMBL" id="JAIWYP010000006">
    <property type="protein sequence ID" value="KAH3810256.1"/>
    <property type="molecule type" value="Genomic_DNA"/>
</dbReference>
<reference evidence="1" key="2">
    <citation type="submission" date="2020-11" db="EMBL/GenBank/DDBJ databases">
        <authorList>
            <person name="McCartney M.A."/>
            <person name="Auch B."/>
            <person name="Kono T."/>
            <person name="Mallez S."/>
            <person name="Becker A."/>
            <person name="Gohl D.M."/>
            <person name="Silverstein K.A.T."/>
            <person name="Koren S."/>
            <person name="Bechman K.B."/>
            <person name="Herman A."/>
            <person name="Abrahante J.E."/>
            <person name="Garbe J."/>
        </authorList>
    </citation>
    <scope>NUCLEOTIDE SEQUENCE</scope>
    <source>
        <strain evidence="1">Duluth1</strain>
        <tissue evidence="1">Whole animal</tissue>
    </source>
</reference>
<evidence type="ECO:0000313" key="2">
    <source>
        <dbReference type="Proteomes" id="UP000828390"/>
    </source>
</evidence>
<keyword evidence="2" id="KW-1185">Reference proteome</keyword>
<dbReference type="AlphaFoldDB" id="A0A9D4G4N3"/>
<name>A0A9D4G4N3_DREPO</name>
<reference evidence="1" key="1">
    <citation type="journal article" date="2019" name="bioRxiv">
        <title>The Genome of the Zebra Mussel, Dreissena polymorpha: A Resource for Invasive Species Research.</title>
        <authorList>
            <person name="McCartney M.A."/>
            <person name="Auch B."/>
            <person name="Kono T."/>
            <person name="Mallez S."/>
            <person name="Zhang Y."/>
            <person name="Obille A."/>
            <person name="Becker A."/>
            <person name="Abrahante J.E."/>
            <person name="Garbe J."/>
            <person name="Badalamenti J.P."/>
            <person name="Herman A."/>
            <person name="Mangelson H."/>
            <person name="Liachko I."/>
            <person name="Sullivan S."/>
            <person name="Sone E.D."/>
            <person name="Koren S."/>
            <person name="Silverstein K.A.T."/>
            <person name="Beckman K.B."/>
            <person name="Gohl D.M."/>
        </authorList>
    </citation>
    <scope>NUCLEOTIDE SEQUENCE</scope>
    <source>
        <strain evidence="1">Duluth1</strain>
        <tissue evidence="1">Whole animal</tissue>
    </source>
</reference>
<protein>
    <submittedName>
        <fullName evidence="1">Uncharacterized protein</fullName>
    </submittedName>
</protein>
<organism evidence="1 2">
    <name type="scientific">Dreissena polymorpha</name>
    <name type="common">Zebra mussel</name>
    <name type="synonym">Mytilus polymorpha</name>
    <dbReference type="NCBI Taxonomy" id="45954"/>
    <lineage>
        <taxon>Eukaryota</taxon>
        <taxon>Metazoa</taxon>
        <taxon>Spiralia</taxon>
        <taxon>Lophotrochozoa</taxon>
        <taxon>Mollusca</taxon>
        <taxon>Bivalvia</taxon>
        <taxon>Autobranchia</taxon>
        <taxon>Heteroconchia</taxon>
        <taxon>Euheterodonta</taxon>
        <taxon>Imparidentia</taxon>
        <taxon>Neoheterodontei</taxon>
        <taxon>Myida</taxon>
        <taxon>Dreissenoidea</taxon>
        <taxon>Dreissenidae</taxon>
        <taxon>Dreissena</taxon>
    </lineage>
</organism>